<gene>
    <name evidence="1" type="ORF">CSSPJE1EN1_LOCUS28716</name>
</gene>
<accession>A0ABP0VFV4</accession>
<protein>
    <submittedName>
        <fullName evidence="1">Uncharacterized protein</fullName>
    </submittedName>
</protein>
<dbReference type="EMBL" id="CAXAQS010000822">
    <property type="protein sequence ID" value="CAK9253338.1"/>
    <property type="molecule type" value="Genomic_DNA"/>
</dbReference>
<sequence length="133" mass="14561">MGAGTVRATRRIHTRVPSGENLTLFLMRLASTCSTAVIDLILPPFRDAAASLAAPAMHRRREGHVLGRWGRAQRYGVDSYERLRGTGLHMWQRGLGAAAMRSILPVLGEAVRPRGPRGRSVRLGVPLPIAQYV</sequence>
<reference evidence="1" key="1">
    <citation type="submission" date="2024-02" db="EMBL/GenBank/DDBJ databases">
        <authorList>
            <consortium name="ELIXIR-Norway"/>
            <consortium name="Elixir Norway"/>
        </authorList>
    </citation>
    <scope>NUCLEOTIDE SEQUENCE</scope>
</reference>
<comment type="caution">
    <text evidence="1">The sequence shown here is derived from an EMBL/GenBank/DDBJ whole genome shotgun (WGS) entry which is preliminary data.</text>
</comment>
<evidence type="ECO:0000313" key="1">
    <source>
        <dbReference type="EMBL" id="CAK9253338.1"/>
    </source>
</evidence>
<name>A0ABP0VFV4_9BRYO</name>
<proteinExistence type="predicted"/>
<organism evidence="1 2">
    <name type="scientific">Sphagnum jensenii</name>
    <dbReference type="NCBI Taxonomy" id="128206"/>
    <lineage>
        <taxon>Eukaryota</taxon>
        <taxon>Viridiplantae</taxon>
        <taxon>Streptophyta</taxon>
        <taxon>Embryophyta</taxon>
        <taxon>Bryophyta</taxon>
        <taxon>Sphagnophytina</taxon>
        <taxon>Sphagnopsida</taxon>
        <taxon>Sphagnales</taxon>
        <taxon>Sphagnaceae</taxon>
        <taxon>Sphagnum</taxon>
    </lineage>
</organism>
<evidence type="ECO:0000313" key="2">
    <source>
        <dbReference type="Proteomes" id="UP001497444"/>
    </source>
</evidence>
<keyword evidence="2" id="KW-1185">Reference proteome</keyword>
<dbReference type="Proteomes" id="UP001497444">
    <property type="component" value="Unassembled WGS sequence"/>
</dbReference>